<dbReference type="AlphaFoldDB" id="A0A1F7JKM3"/>
<evidence type="ECO:0000313" key="1">
    <source>
        <dbReference type="EMBL" id="OGK56148.1"/>
    </source>
</evidence>
<name>A0A1F7JKM3_9BACT</name>
<proteinExistence type="predicted"/>
<dbReference type="Proteomes" id="UP000176376">
    <property type="component" value="Unassembled WGS sequence"/>
</dbReference>
<reference evidence="1 2" key="1">
    <citation type="journal article" date="2016" name="Nat. Commun.">
        <title>Thousands of microbial genomes shed light on interconnected biogeochemical processes in an aquifer system.</title>
        <authorList>
            <person name="Anantharaman K."/>
            <person name="Brown C.T."/>
            <person name="Hug L.A."/>
            <person name="Sharon I."/>
            <person name="Castelle C.J."/>
            <person name="Probst A.J."/>
            <person name="Thomas B.C."/>
            <person name="Singh A."/>
            <person name="Wilkins M.J."/>
            <person name="Karaoz U."/>
            <person name="Brodie E.L."/>
            <person name="Williams K.H."/>
            <person name="Hubbard S.S."/>
            <person name="Banfield J.F."/>
        </authorList>
    </citation>
    <scope>NUCLEOTIDE SEQUENCE [LARGE SCALE GENOMIC DNA]</scope>
</reference>
<gene>
    <name evidence="1" type="ORF">A3J15_02800</name>
</gene>
<comment type="caution">
    <text evidence="1">The sequence shown here is derived from an EMBL/GenBank/DDBJ whole genome shotgun (WGS) entry which is preliminary data.</text>
</comment>
<sequence>MNKKQELEYLNQKVLFQSRKNFGMLGNIQWSVRDIISKTLYVEVSSSTIDGGHFRSRRTVKAQISKNIKESIRNNVPDMKVHIHWKKWKKEDGFGFLVSTYGKTQEDIANEIFKKINFFNEGWIKKW</sequence>
<evidence type="ECO:0000313" key="2">
    <source>
        <dbReference type="Proteomes" id="UP000176376"/>
    </source>
</evidence>
<dbReference type="EMBL" id="MGAY01000046">
    <property type="protein sequence ID" value="OGK56148.1"/>
    <property type="molecule type" value="Genomic_DNA"/>
</dbReference>
<accession>A0A1F7JKM3</accession>
<organism evidence="1 2">
    <name type="scientific">Candidatus Roizmanbacteria bacterium RIFCSPLOWO2_02_FULL_38_10</name>
    <dbReference type="NCBI Taxonomy" id="1802074"/>
    <lineage>
        <taxon>Bacteria</taxon>
        <taxon>Candidatus Roizmaniibacteriota</taxon>
    </lineage>
</organism>
<protein>
    <submittedName>
        <fullName evidence="1">Uncharacterized protein</fullName>
    </submittedName>
</protein>